<feature type="chain" id="PRO_5045152026" evidence="5">
    <location>
        <begin position="28"/>
        <end position="256"/>
    </location>
</feature>
<feature type="signal peptide" evidence="5">
    <location>
        <begin position="1"/>
        <end position="27"/>
    </location>
</feature>
<dbReference type="EMBL" id="CP121472">
    <property type="protein sequence ID" value="WPL17949.1"/>
    <property type="molecule type" value="Genomic_DNA"/>
</dbReference>
<dbReference type="Pfam" id="PF09864">
    <property type="entry name" value="MliC"/>
    <property type="match status" value="1"/>
</dbReference>
<evidence type="ECO:0000256" key="5">
    <source>
        <dbReference type="SAM" id="SignalP"/>
    </source>
</evidence>
<feature type="domain" description="C-type lysozyme inhibitor" evidence="6">
    <location>
        <begin position="199"/>
        <end position="248"/>
    </location>
</feature>
<organism evidence="7 8">
    <name type="scientific">Thiorhodovibrio winogradskyi</name>
    <dbReference type="NCBI Taxonomy" id="77007"/>
    <lineage>
        <taxon>Bacteria</taxon>
        <taxon>Pseudomonadati</taxon>
        <taxon>Pseudomonadota</taxon>
        <taxon>Gammaproteobacteria</taxon>
        <taxon>Chromatiales</taxon>
        <taxon>Chromatiaceae</taxon>
        <taxon>Thiorhodovibrio</taxon>
    </lineage>
</organism>
<reference evidence="7 8" key="1">
    <citation type="journal article" date="2023" name="Microorganisms">
        <title>Thiorhodovibrio frisius and Trv. litoralis spp. nov., Two Novel Members from a Clade of Fastidious Purple Sulfur Bacteria That Exhibit Unique Red-Shifted Light-Harvesting Capabilities.</title>
        <authorList>
            <person name="Methner A."/>
            <person name="Kuzyk S.B."/>
            <person name="Petersen J."/>
            <person name="Bauer S."/>
            <person name="Brinkmann H."/>
            <person name="Sichau K."/>
            <person name="Wanner G."/>
            <person name="Wolf J."/>
            <person name="Neumann-Schaal M."/>
            <person name="Henke P."/>
            <person name="Tank M."/>
            <person name="Sproer C."/>
            <person name="Bunk B."/>
            <person name="Overmann J."/>
        </authorList>
    </citation>
    <scope>NUCLEOTIDE SEQUENCE [LARGE SCALE GENOMIC DNA]</scope>
    <source>
        <strain evidence="7 8">DSM 6702</strain>
    </source>
</reference>
<name>A0ABZ0SBN9_9GAMM</name>
<dbReference type="SUPFAM" id="SSF141488">
    <property type="entry name" value="YdhA-like"/>
    <property type="match status" value="1"/>
</dbReference>
<dbReference type="RefSeq" id="WP_328983748.1">
    <property type="nucleotide sequence ID" value="NZ_CP121472.1"/>
</dbReference>
<dbReference type="Gene3D" id="2.40.128.200">
    <property type="match status" value="1"/>
</dbReference>
<evidence type="ECO:0000256" key="1">
    <source>
        <dbReference type="ARBA" id="ARBA00022729"/>
    </source>
</evidence>
<evidence type="ECO:0000259" key="6">
    <source>
        <dbReference type="Pfam" id="PF09864"/>
    </source>
</evidence>
<dbReference type="InterPro" id="IPR036328">
    <property type="entry name" value="MliC_sf"/>
</dbReference>
<gene>
    <name evidence="7" type="ORF">Thiowin_02992</name>
</gene>
<evidence type="ECO:0000313" key="7">
    <source>
        <dbReference type="EMBL" id="WPL17949.1"/>
    </source>
</evidence>
<proteinExistence type="predicted"/>
<keyword evidence="2" id="KW-0472">Membrane</keyword>
<dbReference type="Proteomes" id="UP001432180">
    <property type="component" value="Chromosome"/>
</dbReference>
<evidence type="ECO:0000256" key="2">
    <source>
        <dbReference type="ARBA" id="ARBA00023136"/>
    </source>
</evidence>
<evidence type="ECO:0000256" key="3">
    <source>
        <dbReference type="ARBA" id="ARBA00023139"/>
    </source>
</evidence>
<keyword evidence="4" id="KW-0449">Lipoprotein</keyword>
<keyword evidence="1 5" id="KW-0732">Signal</keyword>
<accession>A0ABZ0SBN9</accession>
<sequence>MPIKLLCAALLDLIPAAALLLGNGATADESVLDSAPAPESLSASELSSLTRIKWQCTEQPALRVVVNAQGILASEMQSAKTAQPVQIHAIKLEPDDSGTYIPAKLISTENDLASPAANWSPDNSITTSDGRLRLDLTDKYVFLAKNEFGNQTLFRHFDCETAGKNAPIHYQCEPDFDLWVRFTKARSGASDPTVDKQINKEDSAVIQYTGGQIELPQAVSGSGARYARADSVFWIKGSSATFTLAGDEEHRCQAED</sequence>
<keyword evidence="8" id="KW-1185">Reference proteome</keyword>
<dbReference type="InterPro" id="IPR018660">
    <property type="entry name" value="MliC"/>
</dbReference>
<keyword evidence="3" id="KW-0564">Palmitate</keyword>
<evidence type="ECO:0000256" key="4">
    <source>
        <dbReference type="ARBA" id="ARBA00023288"/>
    </source>
</evidence>
<protein>
    <submittedName>
        <fullName evidence="7">Membrane-bound lysozyme-inhibitor of c-type lysozyme</fullName>
    </submittedName>
</protein>
<evidence type="ECO:0000313" key="8">
    <source>
        <dbReference type="Proteomes" id="UP001432180"/>
    </source>
</evidence>